<dbReference type="Proteomes" id="UP000887540">
    <property type="component" value="Unplaced"/>
</dbReference>
<feature type="region of interest" description="Disordered" evidence="1">
    <location>
        <begin position="1"/>
        <end position="30"/>
    </location>
</feature>
<sequence>MYKRAYSDNESKHNVEVETKKRRHSENESSIVASAPTERYFTELSSGVQANQLFKTQSYFMSYVLRNIDQCPRPEDALKRLFTVAIERAIENGHKVLGALVTDFGMVISCDMLKDPIPIPIAPIRQNTVDSIIAHFSKVDQSAYHGSLMSERIHIRVTTISLPEGGALPRNYRLPYGIHHPSLIDPKSLANNNYCLFAAAELTRLYLEITAAAAVPPSNEEKQYAVTRKTFRYAYDTLGRQHQLVNKLMDDMGLEGDERKKDKYGLSYADRIQMTYNHLYNGRYRLVIFSEDAGGYDILEDATTIASACMRLFRYKYIQKEHVAIVPERGYERHNRQSALAIKYLEWYSSQNGVHVKHAGNGGEKALYGYHLDGYVRTDQGDEYVIEIYGCYVHGCRRCMKDHDVCMNGKTAKENYTQTMQRATAISRVYRIHLEKWECEIREELKHNSQMRAFFDAIIDTGRLDPRHAFSGGRVGPLSLLCTAQEGEEISFLDVVSLYPYTLYTTAFPVGLPELIDCKNQIVNWQNSSQNPYKDHKLDVLDATPVSDYTMRVTYRVKEDFVNEHPSSNIVLALWTTSAARVHLYTQMRAIENTSGCSLLYTDTDSVIFKHPVGVMPVKNMHGGNKQYGLKMIHRETGEEKRILKIRGITLDYKTCQKLHYDNFKEDMVKNFGNPHCALVLDYKRIKVDSKARIATTHETKTYKPFYDKGIVMMDWTCVPPGYNNNNDALAPSTSDAL</sequence>
<proteinExistence type="predicted"/>
<keyword evidence="2" id="KW-1185">Reference proteome</keyword>
<dbReference type="PANTHER" id="PTHR33568:SF3">
    <property type="entry name" value="DNA-DIRECTED DNA POLYMERASE"/>
    <property type="match status" value="1"/>
</dbReference>
<protein>
    <submittedName>
        <fullName evidence="3">DNA-directed DNA polymerase</fullName>
    </submittedName>
</protein>
<feature type="compositionally biased region" description="Basic and acidic residues" evidence="1">
    <location>
        <begin position="1"/>
        <end position="19"/>
    </location>
</feature>
<evidence type="ECO:0000313" key="3">
    <source>
        <dbReference type="WBParaSite" id="ACRNAN_scaffold432.g18076.t1"/>
    </source>
</evidence>
<dbReference type="InterPro" id="IPR043502">
    <property type="entry name" value="DNA/RNA_pol_sf"/>
</dbReference>
<reference evidence="3" key="1">
    <citation type="submission" date="2022-11" db="UniProtKB">
        <authorList>
            <consortium name="WormBaseParasite"/>
        </authorList>
    </citation>
    <scope>IDENTIFICATION</scope>
</reference>
<dbReference type="Gene3D" id="3.90.1600.10">
    <property type="entry name" value="Palm domain of DNA polymerase"/>
    <property type="match status" value="1"/>
</dbReference>
<name>A0A914DWP8_9BILA</name>
<evidence type="ECO:0000256" key="1">
    <source>
        <dbReference type="SAM" id="MobiDB-lite"/>
    </source>
</evidence>
<dbReference type="PANTHER" id="PTHR33568">
    <property type="entry name" value="DNA POLYMERASE"/>
    <property type="match status" value="1"/>
</dbReference>
<dbReference type="WBParaSite" id="ACRNAN_scaffold432.g18076.t1">
    <property type="protein sequence ID" value="ACRNAN_scaffold432.g18076.t1"/>
    <property type="gene ID" value="ACRNAN_scaffold432.g18076"/>
</dbReference>
<dbReference type="AlphaFoldDB" id="A0A914DWP8"/>
<organism evidence="2 3">
    <name type="scientific">Acrobeloides nanus</name>
    <dbReference type="NCBI Taxonomy" id="290746"/>
    <lineage>
        <taxon>Eukaryota</taxon>
        <taxon>Metazoa</taxon>
        <taxon>Ecdysozoa</taxon>
        <taxon>Nematoda</taxon>
        <taxon>Chromadorea</taxon>
        <taxon>Rhabditida</taxon>
        <taxon>Tylenchina</taxon>
        <taxon>Cephalobomorpha</taxon>
        <taxon>Cephaloboidea</taxon>
        <taxon>Cephalobidae</taxon>
        <taxon>Acrobeloides</taxon>
    </lineage>
</organism>
<accession>A0A914DWP8</accession>
<evidence type="ECO:0000313" key="2">
    <source>
        <dbReference type="Proteomes" id="UP000887540"/>
    </source>
</evidence>
<dbReference type="SUPFAM" id="SSF56672">
    <property type="entry name" value="DNA/RNA polymerases"/>
    <property type="match status" value="1"/>
</dbReference>
<dbReference type="InterPro" id="IPR023211">
    <property type="entry name" value="DNA_pol_palm_dom_sf"/>
</dbReference>